<evidence type="ECO:0000256" key="3">
    <source>
        <dbReference type="PROSITE-ProRule" id="PRU00357"/>
    </source>
</evidence>
<keyword evidence="7" id="KW-1185">Reference proteome</keyword>
<dbReference type="EnsemblPlants" id="Kaladp0050s0175.1.v1.1">
    <property type="protein sequence ID" value="Kaladp0050s0175.1.v1.1"/>
    <property type="gene ID" value="Kaladp0050s0175.v1.1"/>
</dbReference>
<dbReference type="InterPro" id="IPR045281">
    <property type="entry name" value="CONSTANS-like"/>
</dbReference>
<evidence type="ECO:0000256" key="1">
    <source>
        <dbReference type="ARBA" id="ARBA00004123"/>
    </source>
</evidence>
<dbReference type="AlphaFoldDB" id="A0A7N0U1Q6"/>
<evidence type="ECO:0000256" key="4">
    <source>
        <dbReference type="SAM" id="MobiDB-lite"/>
    </source>
</evidence>
<evidence type="ECO:0000256" key="2">
    <source>
        <dbReference type="ARBA" id="ARBA00023242"/>
    </source>
</evidence>
<protein>
    <recommendedName>
        <fullName evidence="5">CCT domain-containing protein</fullName>
    </recommendedName>
</protein>
<feature type="domain" description="CCT" evidence="5">
    <location>
        <begin position="154"/>
        <end position="196"/>
    </location>
</feature>
<dbReference type="InterPro" id="IPR010402">
    <property type="entry name" value="CCT_domain"/>
</dbReference>
<sequence>MSSYAFPLDNLFDRPLSSAFSLSRLFDLPSPVEAPRGQQVTENRSEEQMLEAQLRSFETVFQGCEYGDESLSDVVLKSSCQSLEPKFDARIARSEDADYADDHNILRRACSTGDLSNFMPKNVLKTQRSFSNPLPVPGEDSDPHRAGRYSAEQRRMSIDKYRAKRSLRNFNKTIKYECRKTLADNRPRIRGRFKRNEETADKNVSKSPDEDVIWMERFHAMSWEESGVIYGGQILGDYGQAVQFGYPSSFS</sequence>
<proteinExistence type="predicted"/>
<evidence type="ECO:0000313" key="7">
    <source>
        <dbReference type="Proteomes" id="UP000594263"/>
    </source>
</evidence>
<comment type="subcellular location">
    <subcellularLocation>
        <location evidence="1 3">Nucleus</location>
    </subcellularLocation>
</comment>
<feature type="compositionally biased region" description="Basic and acidic residues" evidence="4">
    <location>
        <begin position="141"/>
        <end position="152"/>
    </location>
</feature>
<dbReference type="GO" id="GO:0003700">
    <property type="term" value="F:DNA-binding transcription factor activity"/>
    <property type="evidence" value="ECO:0007669"/>
    <property type="project" value="TreeGrafter"/>
</dbReference>
<dbReference type="GO" id="GO:0009909">
    <property type="term" value="P:regulation of flower development"/>
    <property type="evidence" value="ECO:0007669"/>
    <property type="project" value="InterPro"/>
</dbReference>
<dbReference type="Pfam" id="PF06203">
    <property type="entry name" value="CCT"/>
    <property type="match status" value="1"/>
</dbReference>
<dbReference type="PANTHER" id="PTHR31319">
    <property type="entry name" value="ZINC FINGER PROTEIN CONSTANS-LIKE 4"/>
    <property type="match status" value="1"/>
</dbReference>
<feature type="region of interest" description="Disordered" evidence="4">
    <location>
        <begin position="128"/>
        <end position="152"/>
    </location>
</feature>
<dbReference type="PANTHER" id="PTHR31319:SF103">
    <property type="entry name" value="CCT MOTIF FAMILY PROTEIN"/>
    <property type="match status" value="1"/>
</dbReference>
<reference evidence="6" key="1">
    <citation type="submission" date="2021-01" db="UniProtKB">
        <authorList>
            <consortium name="EnsemblPlants"/>
        </authorList>
    </citation>
    <scope>IDENTIFICATION</scope>
</reference>
<organism evidence="6 7">
    <name type="scientific">Kalanchoe fedtschenkoi</name>
    <name type="common">Lavender scallops</name>
    <name type="synonym">South American air plant</name>
    <dbReference type="NCBI Taxonomy" id="63787"/>
    <lineage>
        <taxon>Eukaryota</taxon>
        <taxon>Viridiplantae</taxon>
        <taxon>Streptophyta</taxon>
        <taxon>Embryophyta</taxon>
        <taxon>Tracheophyta</taxon>
        <taxon>Spermatophyta</taxon>
        <taxon>Magnoliopsida</taxon>
        <taxon>eudicotyledons</taxon>
        <taxon>Gunneridae</taxon>
        <taxon>Pentapetalae</taxon>
        <taxon>Saxifragales</taxon>
        <taxon>Crassulaceae</taxon>
        <taxon>Kalanchoe</taxon>
    </lineage>
</organism>
<accession>A0A7N0U1Q6</accession>
<name>A0A7N0U1Q6_KALFE</name>
<dbReference type="Proteomes" id="UP000594263">
    <property type="component" value="Unplaced"/>
</dbReference>
<dbReference type="PROSITE" id="PS51017">
    <property type="entry name" value="CCT"/>
    <property type="match status" value="1"/>
</dbReference>
<dbReference type="GO" id="GO:0005634">
    <property type="term" value="C:nucleus"/>
    <property type="evidence" value="ECO:0007669"/>
    <property type="project" value="UniProtKB-SubCell"/>
</dbReference>
<evidence type="ECO:0000259" key="5">
    <source>
        <dbReference type="PROSITE" id="PS51017"/>
    </source>
</evidence>
<keyword evidence="2 3" id="KW-0539">Nucleus</keyword>
<evidence type="ECO:0000313" key="6">
    <source>
        <dbReference type="EnsemblPlants" id="Kaladp0050s0175.1.v1.1"/>
    </source>
</evidence>
<dbReference type="Gramene" id="Kaladp0050s0175.1.v1.1">
    <property type="protein sequence ID" value="Kaladp0050s0175.1.v1.1"/>
    <property type="gene ID" value="Kaladp0050s0175.v1.1"/>
</dbReference>